<dbReference type="AlphaFoldDB" id="A0A2S7U4U3"/>
<keyword evidence="1" id="KW-1133">Transmembrane helix</keyword>
<organism evidence="2 3">
    <name type="scientific">Rubritalea profundi</name>
    <dbReference type="NCBI Taxonomy" id="1658618"/>
    <lineage>
        <taxon>Bacteria</taxon>
        <taxon>Pseudomonadati</taxon>
        <taxon>Verrucomicrobiota</taxon>
        <taxon>Verrucomicrobiia</taxon>
        <taxon>Verrucomicrobiales</taxon>
        <taxon>Rubritaleaceae</taxon>
        <taxon>Rubritalea</taxon>
    </lineage>
</organism>
<gene>
    <name evidence="2" type="ORF">BSZ32_17105</name>
</gene>
<evidence type="ECO:0000313" key="3">
    <source>
        <dbReference type="Proteomes" id="UP000239907"/>
    </source>
</evidence>
<comment type="caution">
    <text evidence="2">The sequence shown here is derived from an EMBL/GenBank/DDBJ whole genome shotgun (WGS) entry which is preliminary data.</text>
</comment>
<name>A0A2S7U4U3_9BACT</name>
<feature type="transmembrane region" description="Helical" evidence="1">
    <location>
        <begin position="12"/>
        <end position="31"/>
    </location>
</feature>
<sequence length="202" mass="22482">MDKAKSKGLSIVFFAVLIVCVGAGTLCGWLLSKQLTEEKLDDITEQIDDQGEELEFANNYMSRQPKSGSLAAAKARLKKLENEEKLPKGNIADETEQIALDDMESQDFTEMEQSVSMLALFMEENGLHVSSLKRVKSRRKGLQFMEVEAQGLYSSILGAIKACMVIEGLIVKELFIKQVDDDGELTLKLTYTFNKSQDDAAE</sequence>
<dbReference type="Proteomes" id="UP000239907">
    <property type="component" value="Unassembled WGS sequence"/>
</dbReference>
<evidence type="ECO:0000313" key="2">
    <source>
        <dbReference type="EMBL" id="PQJ30028.1"/>
    </source>
</evidence>
<dbReference type="EMBL" id="MQWA01000001">
    <property type="protein sequence ID" value="PQJ30028.1"/>
    <property type="molecule type" value="Genomic_DNA"/>
</dbReference>
<proteinExistence type="predicted"/>
<dbReference type="RefSeq" id="WP_105044546.1">
    <property type="nucleotide sequence ID" value="NZ_MQWA01000001.1"/>
</dbReference>
<keyword evidence="3" id="KW-1185">Reference proteome</keyword>
<protein>
    <submittedName>
        <fullName evidence="2">Uncharacterized protein</fullName>
    </submittedName>
</protein>
<accession>A0A2S7U4U3</accession>
<keyword evidence="1" id="KW-0812">Transmembrane</keyword>
<evidence type="ECO:0000256" key="1">
    <source>
        <dbReference type="SAM" id="Phobius"/>
    </source>
</evidence>
<keyword evidence="1" id="KW-0472">Membrane</keyword>
<reference evidence="2 3" key="1">
    <citation type="submission" date="2016-12" db="EMBL/GenBank/DDBJ databases">
        <title>Study of bacterial adaptation to deep sea.</title>
        <authorList>
            <person name="Song J."/>
            <person name="Yoshizawa S."/>
            <person name="Kogure K."/>
        </authorList>
    </citation>
    <scope>NUCLEOTIDE SEQUENCE [LARGE SCALE GENOMIC DNA]</scope>
    <source>
        <strain evidence="2 3">SAORIC-165</strain>
    </source>
</reference>